<evidence type="ECO:0000256" key="2">
    <source>
        <dbReference type="ARBA" id="ARBA00012423"/>
    </source>
</evidence>
<evidence type="ECO:0000256" key="8">
    <source>
        <dbReference type="ARBA" id="ARBA00031934"/>
    </source>
</evidence>
<dbReference type="STRING" id="1051890.A0A3N4LKR7"/>
<dbReference type="InParanoid" id="A0A3N4LKR7"/>
<dbReference type="Gene3D" id="3.40.50.1820">
    <property type="entry name" value="alpha/beta hydrolase"/>
    <property type="match status" value="1"/>
</dbReference>
<evidence type="ECO:0000256" key="4">
    <source>
        <dbReference type="ARBA" id="ARBA00022729"/>
    </source>
</evidence>
<keyword evidence="6" id="KW-1015">Disulfide bond</keyword>
<dbReference type="Pfam" id="PF02089">
    <property type="entry name" value="Palm_thioest"/>
    <property type="match status" value="1"/>
</dbReference>
<evidence type="ECO:0000256" key="1">
    <source>
        <dbReference type="ARBA" id="ARBA00010758"/>
    </source>
</evidence>
<dbReference type="EC" id="3.1.2.22" evidence="2"/>
<protein>
    <recommendedName>
        <fullName evidence="3">Palmitoyl-protein thioesterase 1</fullName>
        <ecNumber evidence="2">3.1.2.22</ecNumber>
    </recommendedName>
    <alternativeName>
        <fullName evidence="8">Palmitoyl-protein hydrolase 1</fullName>
    </alternativeName>
</protein>
<dbReference type="EMBL" id="ML121555">
    <property type="protein sequence ID" value="RPB21972.1"/>
    <property type="molecule type" value="Genomic_DNA"/>
</dbReference>
<keyword evidence="7" id="KW-0325">Glycoprotein</keyword>
<keyword evidence="4" id="KW-0732">Signal</keyword>
<comment type="similarity">
    <text evidence="1">Belongs to the palmitoyl-protein thioesterase family.</text>
</comment>
<dbReference type="PANTHER" id="PTHR11247:SF8">
    <property type="entry name" value="PALMITOYL-PROTEIN THIOESTERASE 1"/>
    <property type="match status" value="1"/>
</dbReference>
<sequence>MCVPSGVYVVYEGGLCMGWEGCVCIFIHTYLNCWKPPLTYLPYILQCAPSPSSCSPSSPSPLIIWHGLGDTSTNPALQSLADKYTTIYPDASTHIISLSPDASSDRTSTFFGHVPTQLSQVCTALLALPPPFATSRLNLLGLSQGGQFLRALVQTCPFPRPPANLITFGGQHTGISKFLPSCAPSDWTCKSAGALLDRNKWSSWVQHNIVPAQYFRDPADLDTYLEHSEFLADVNNERPLKNDTYKERLVRLDRFVMYLFEDDKTVFPKESSWFDDVDGATGLPVKLRNSSIYTEDWLGLKELDDKGALIFKTTPGEHMTLSDEMIHDAFKMYFAPLNNNGKEGGVDLDNYSKVILSPEKEKEEEEEEL</sequence>
<evidence type="ECO:0000256" key="6">
    <source>
        <dbReference type="ARBA" id="ARBA00023157"/>
    </source>
</evidence>
<evidence type="ECO:0000256" key="7">
    <source>
        <dbReference type="ARBA" id="ARBA00023180"/>
    </source>
</evidence>
<evidence type="ECO:0000313" key="9">
    <source>
        <dbReference type="EMBL" id="RPB21972.1"/>
    </source>
</evidence>
<dbReference type="GO" id="GO:0008474">
    <property type="term" value="F:palmitoyl-(protein) hydrolase activity"/>
    <property type="evidence" value="ECO:0007669"/>
    <property type="project" value="UniProtKB-EC"/>
</dbReference>
<dbReference type="SUPFAM" id="SSF53474">
    <property type="entry name" value="alpha/beta-Hydrolases"/>
    <property type="match status" value="1"/>
</dbReference>
<evidence type="ECO:0000256" key="3">
    <source>
        <dbReference type="ARBA" id="ARBA00014212"/>
    </source>
</evidence>
<name>A0A3N4LKR7_9PEZI</name>
<dbReference type="PRINTS" id="PR00414">
    <property type="entry name" value="PPTHIESTRASE"/>
</dbReference>
<reference evidence="9 10" key="1">
    <citation type="journal article" date="2018" name="Nat. Ecol. Evol.">
        <title>Pezizomycetes genomes reveal the molecular basis of ectomycorrhizal truffle lifestyle.</title>
        <authorList>
            <person name="Murat C."/>
            <person name="Payen T."/>
            <person name="Noel B."/>
            <person name="Kuo A."/>
            <person name="Morin E."/>
            <person name="Chen J."/>
            <person name="Kohler A."/>
            <person name="Krizsan K."/>
            <person name="Balestrini R."/>
            <person name="Da Silva C."/>
            <person name="Montanini B."/>
            <person name="Hainaut M."/>
            <person name="Levati E."/>
            <person name="Barry K.W."/>
            <person name="Belfiori B."/>
            <person name="Cichocki N."/>
            <person name="Clum A."/>
            <person name="Dockter R.B."/>
            <person name="Fauchery L."/>
            <person name="Guy J."/>
            <person name="Iotti M."/>
            <person name="Le Tacon F."/>
            <person name="Lindquist E.A."/>
            <person name="Lipzen A."/>
            <person name="Malagnac F."/>
            <person name="Mello A."/>
            <person name="Molinier V."/>
            <person name="Miyauchi S."/>
            <person name="Poulain J."/>
            <person name="Riccioni C."/>
            <person name="Rubini A."/>
            <person name="Sitrit Y."/>
            <person name="Splivallo R."/>
            <person name="Traeger S."/>
            <person name="Wang M."/>
            <person name="Zifcakova L."/>
            <person name="Wipf D."/>
            <person name="Zambonelli A."/>
            <person name="Paolocci F."/>
            <person name="Nowrousian M."/>
            <person name="Ottonello S."/>
            <person name="Baldrian P."/>
            <person name="Spatafora J.W."/>
            <person name="Henrissat B."/>
            <person name="Nagy L.G."/>
            <person name="Aury J.M."/>
            <person name="Wincker P."/>
            <person name="Grigoriev I.V."/>
            <person name="Bonfante P."/>
            <person name="Martin F.M."/>
        </authorList>
    </citation>
    <scope>NUCLEOTIDE SEQUENCE [LARGE SCALE GENOMIC DNA]</scope>
    <source>
        <strain evidence="9 10">ATCC MYA-4762</strain>
    </source>
</reference>
<gene>
    <name evidence="9" type="ORF">L211DRAFT_869564</name>
</gene>
<keyword evidence="5" id="KW-0378">Hydrolase</keyword>
<dbReference type="InterPro" id="IPR002472">
    <property type="entry name" value="Palm_thioest"/>
</dbReference>
<evidence type="ECO:0000313" key="10">
    <source>
        <dbReference type="Proteomes" id="UP000267821"/>
    </source>
</evidence>
<dbReference type="Proteomes" id="UP000267821">
    <property type="component" value="Unassembled WGS sequence"/>
</dbReference>
<dbReference type="AlphaFoldDB" id="A0A3N4LKR7"/>
<dbReference type="InterPro" id="IPR029058">
    <property type="entry name" value="AB_hydrolase_fold"/>
</dbReference>
<keyword evidence="10" id="KW-1185">Reference proteome</keyword>
<dbReference type="OrthoDB" id="10263094at2759"/>
<dbReference type="PANTHER" id="PTHR11247">
    <property type="entry name" value="PALMITOYL-PROTEIN THIOESTERASE/DOLICHYLDIPHOSPHATASE 1"/>
    <property type="match status" value="1"/>
</dbReference>
<evidence type="ECO:0000256" key="5">
    <source>
        <dbReference type="ARBA" id="ARBA00022801"/>
    </source>
</evidence>
<proteinExistence type="inferred from homology"/>
<dbReference type="FunFam" id="3.40.50.1820:FF:000107">
    <property type="entry name" value="Palmitoyl-protein thioesterase 1"/>
    <property type="match status" value="1"/>
</dbReference>
<organism evidence="9 10">
    <name type="scientific">Terfezia boudieri ATCC MYA-4762</name>
    <dbReference type="NCBI Taxonomy" id="1051890"/>
    <lineage>
        <taxon>Eukaryota</taxon>
        <taxon>Fungi</taxon>
        <taxon>Dikarya</taxon>
        <taxon>Ascomycota</taxon>
        <taxon>Pezizomycotina</taxon>
        <taxon>Pezizomycetes</taxon>
        <taxon>Pezizales</taxon>
        <taxon>Pezizaceae</taxon>
        <taxon>Terfezia</taxon>
    </lineage>
</organism>
<accession>A0A3N4LKR7</accession>